<accession>A0A7H0H1I9</accession>
<dbReference type="KEGG" id="hqi:H9L05_21750"/>
<dbReference type="InterPro" id="IPR043502">
    <property type="entry name" value="DNA/RNA_pol_sf"/>
</dbReference>
<dbReference type="AlphaFoldDB" id="A0A7H0H1I9"/>
<dbReference type="SUPFAM" id="SSF100879">
    <property type="entry name" value="Lesion bypass DNA polymerase (Y-family), little finger domain"/>
    <property type="match status" value="1"/>
</dbReference>
<evidence type="ECO:0000313" key="8">
    <source>
        <dbReference type="Proteomes" id="UP000516093"/>
    </source>
</evidence>
<reference evidence="7 8" key="1">
    <citation type="submission" date="2020-08" db="EMBL/GenBank/DDBJ databases">
        <title>Genome sequence of Hymenobacter qilianensis JCM 19763T.</title>
        <authorList>
            <person name="Hyun D.-W."/>
            <person name="Bae J.-W."/>
        </authorList>
    </citation>
    <scope>NUCLEOTIDE SEQUENCE [LARGE SCALE GENOMIC DNA]</scope>
    <source>
        <strain evidence="7 8">JCM 19763</strain>
        <plasmid evidence="7 8">p_unnamed2</plasmid>
    </source>
</reference>
<dbReference type="Pfam" id="PF13438">
    <property type="entry name" value="DUF4113"/>
    <property type="match status" value="1"/>
</dbReference>
<dbReference type="GO" id="GO:0005829">
    <property type="term" value="C:cytosol"/>
    <property type="evidence" value="ECO:0007669"/>
    <property type="project" value="TreeGrafter"/>
</dbReference>
<gene>
    <name evidence="7" type="ORF">H9L05_21750</name>
</gene>
<proteinExistence type="inferred from homology"/>
<keyword evidence="5" id="KW-0742">SOS response</keyword>
<dbReference type="InterPro" id="IPR017961">
    <property type="entry name" value="DNA_pol_Y-fam_little_finger"/>
</dbReference>
<dbReference type="Gene3D" id="1.10.150.20">
    <property type="entry name" value="5' to 3' exonuclease, C-terminal subdomain"/>
    <property type="match status" value="1"/>
</dbReference>
<dbReference type="Gene3D" id="3.30.1490.100">
    <property type="entry name" value="DNA polymerase, Y-family, little finger domain"/>
    <property type="match status" value="1"/>
</dbReference>
<geneLocation type="plasmid" evidence="7 8">
    <name>p_unnamed2</name>
</geneLocation>
<comment type="similarity">
    <text evidence="1">Belongs to the DNA polymerase type-Y family.</text>
</comment>
<evidence type="ECO:0000256" key="1">
    <source>
        <dbReference type="ARBA" id="ARBA00010945"/>
    </source>
</evidence>
<dbReference type="PROSITE" id="PS50173">
    <property type="entry name" value="UMUC"/>
    <property type="match status" value="1"/>
</dbReference>
<dbReference type="GO" id="GO:0006281">
    <property type="term" value="P:DNA repair"/>
    <property type="evidence" value="ECO:0007669"/>
    <property type="project" value="UniProtKB-KW"/>
</dbReference>
<keyword evidence="3" id="KW-0741">SOS mutagenesis</keyword>
<dbReference type="InterPro" id="IPR043128">
    <property type="entry name" value="Rev_trsase/Diguanyl_cyclase"/>
</dbReference>
<evidence type="ECO:0000256" key="5">
    <source>
        <dbReference type="ARBA" id="ARBA00023236"/>
    </source>
</evidence>
<dbReference type="PANTHER" id="PTHR11076:SF34">
    <property type="entry name" value="PROTEIN UMUC"/>
    <property type="match status" value="1"/>
</dbReference>
<dbReference type="GO" id="GO:0009432">
    <property type="term" value="P:SOS response"/>
    <property type="evidence" value="ECO:0007669"/>
    <property type="project" value="UniProtKB-KW"/>
</dbReference>
<name>A0A7H0H1I9_9BACT</name>
<protein>
    <submittedName>
        <fullName evidence="7">Y-family DNA polymerase</fullName>
    </submittedName>
</protein>
<dbReference type="EMBL" id="CP060786">
    <property type="protein sequence ID" value="QNP54405.1"/>
    <property type="molecule type" value="Genomic_DNA"/>
</dbReference>
<dbReference type="PANTHER" id="PTHR11076">
    <property type="entry name" value="DNA REPAIR POLYMERASE UMUC / TRANSFERASE FAMILY MEMBER"/>
    <property type="match status" value="1"/>
</dbReference>
<dbReference type="InterPro" id="IPR025188">
    <property type="entry name" value="DUF4113"/>
</dbReference>
<dbReference type="Proteomes" id="UP000516093">
    <property type="component" value="Plasmid p_unnamed2"/>
</dbReference>
<dbReference type="InterPro" id="IPR036775">
    <property type="entry name" value="DNA_pol_Y-fam_lit_finger_sf"/>
</dbReference>
<evidence type="ECO:0000259" key="6">
    <source>
        <dbReference type="PROSITE" id="PS50173"/>
    </source>
</evidence>
<dbReference type="GO" id="GO:0042276">
    <property type="term" value="P:error-prone translesion synthesis"/>
    <property type="evidence" value="ECO:0007669"/>
    <property type="project" value="TreeGrafter"/>
</dbReference>
<dbReference type="GO" id="GO:0003887">
    <property type="term" value="F:DNA-directed DNA polymerase activity"/>
    <property type="evidence" value="ECO:0007669"/>
    <property type="project" value="TreeGrafter"/>
</dbReference>
<dbReference type="Pfam" id="PF11799">
    <property type="entry name" value="IMS_C"/>
    <property type="match status" value="1"/>
</dbReference>
<organism evidence="7 8">
    <name type="scientific">Hymenobacter qilianensis</name>
    <dbReference type="NCBI Taxonomy" id="1385715"/>
    <lineage>
        <taxon>Bacteria</taxon>
        <taxon>Pseudomonadati</taxon>
        <taxon>Bacteroidota</taxon>
        <taxon>Cytophagia</taxon>
        <taxon>Cytophagales</taxon>
        <taxon>Hymenobacteraceae</taxon>
        <taxon>Hymenobacter</taxon>
    </lineage>
</organism>
<keyword evidence="4" id="KW-0234">DNA repair</keyword>
<keyword evidence="8" id="KW-1185">Reference proteome</keyword>
<dbReference type="Pfam" id="PF00817">
    <property type="entry name" value="IMS"/>
    <property type="match status" value="1"/>
</dbReference>
<evidence type="ECO:0000256" key="4">
    <source>
        <dbReference type="ARBA" id="ARBA00023204"/>
    </source>
</evidence>
<evidence type="ECO:0000313" key="7">
    <source>
        <dbReference type="EMBL" id="QNP54405.1"/>
    </source>
</evidence>
<dbReference type="CDD" id="cd01700">
    <property type="entry name" value="PolY_Pol_V_umuC"/>
    <property type="match status" value="1"/>
</dbReference>
<dbReference type="SUPFAM" id="SSF56672">
    <property type="entry name" value="DNA/RNA polymerases"/>
    <property type="match status" value="1"/>
</dbReference>
<evidence type="ECO:0000256" key="3">
    <source>
        <dbReference type="ARBA" id="ARBA00023199"/>
    </source>
</evidence>
<dbReference type="InterPro" id="IPR001126">
    <property type="entry name" value="UmuC"/>
</dbReference>
<dbReference type="GO" id="GO:0003684">
    <property type="term" value="F:damaged DNA binding"/>
    <property type="evidence" value="ECO:0007669"/>
    <property type="project" value="InterPro"/>
</dbReference>
<dbReference type="InterPro" id="IPR050116">
    <property type="entry name" value="DNA_polymerase-Y"/>
</dbReference>
<dbReference type="RefSeq" id="WP_187734564.1">
    <property type="nucleotide sequence ID" value="NZ_BMFN01000006.1"/>
</dbReference>
<feature type="domain" description="UmuC" evidence="6">
    <location>
        <begin position="2"/>
        <end position="189"/>
    </location>
</feature>
<sequence>MFGLVDCNNFYVSCERVFQPRLEGRPVVVLSNNDGCLISRSSEAKALGLQMGDPYFQVKPLLLQHDVAVFSSNYALYGDMSRRVMWYLGQVVPEVEIYSIDEAFLDLQGLERFVVDSLESFARTIRANVLARTGIPTCVGVAPTKTLAKLANRLAKKNPDMGGVCYLDTDERQRWALAQVAVEDVWGIGRQYAQKLYAAGITTAAGLAGCSEAFARQHLGGVVGARLVRELQGYPCLGLAPSEDGTLARRSLCCSRTFGKPLSAFPDVLGAVSAFASRAAEKLRRQGDAAHTMTVFLSKSRFGTEPPPYSCSTLFTLPVATNDTVELVRYARAALKKLWQPGMRYTKAGVILDGLEPAGQTQLTLFEAAPVSEKRLRLMAELDALNRRFGQGTVQLAATALAPGQHVAPWAGQAQWRTPQYTTRLEDFLLVG</sequence>
<keyword evidence="2" id="KW-0227">DNA damage</keyword>
<evidence type="ECO:0000256" key="2">
    <source>
        <dbReference type="ARBA" id="ARBA00022763"/>
    </source>
</evidence>
<keyword evidence="7" id="KW-0614">Plasmid</keyword>
<dbReference type="Gene3D" id="3.30.70.270">
    <property type="match status" value="1"/>
</dbReference>
<dbReference type="Gene3D" id="3.40.1170.60">
    <property type="match status" value="1"/>
</dbReference>